<feature type="signal peptide" evidence="1">
    <location>
        <begin position="1"/>
        <end position="21"/>
    </location>
</feature>
<feature type="chain" id="PRO_5016822413" evidence="1">
    <location>
        <begin position="22"/>
        <end position="340"/>
    </location>
</feature>
<dbReference type="InterPro" id="IPR011964">
    <property type="entry name" value="YVTN_b-propeller_repeat"/>
</dbReference>
<proteinExistence type="predicted"/>
<dbReference type="PANTHER" id="PTHR47197">
    <property type="entry name" value="PROTEIN NIRF"/>
    <property type="match status" value="1"/>
</dbReference>
<dbReference type="Gene3D" id="2.130.10.10">
    <property type="entry name" value="YVTN repeat-like/Quinoprotein amine dehydrogenase"/>
    <property type="match status" value="2"/>
</dbReference>
<dbReference type="InterPro" id="IPR015943">
    <property type="entry name" value="WD40/YVTN_repeat-like_dom_sf"/>
</dbReference>
<evidence type="ECO:0000313" key="2">
    <source>
        <dbReference type="EMBL" id="SUX44131.1"/>
    </source>
</evidence>
<reference evidence="2 3" key="1">
    <citation type="submission" date="2018-06" db="EMBL/GenBank/DDBJ databases">
        <authorList>
            <consortium name="Pathogen Informatics"/>
            <person name="Doyle S."/>
        </authorList>
    </citation>
    <scope>NUCLEOTIDE SEQUENCE [LARGE SCALE GENOMIC DNA]</scope>
    <source>
        <strain evidence="2 3">NCTC13532</strain>
    </source>
</reference>
<dbReference type="SUPFAM" id="SSF51004">
    <property type="entry name" value="C-terminal (heme d1) domain of cytochrome cd1-nitrite reductase"/>
    <property type="match status" value="1"/>
</dbReference>
<gene>
    <name evidence="2" type="ORF">NCTC13532_00654</name>
</gene>
<evidence type="ECO:0000313" key="3">
    <source>
        <dbReference type="Proteomes" id="UP000254282"/>
    </source>
</evidence>
<dbReference type="InterPro" id="IPR051200">
    <property type="entry name" value="Host-pathogen_enzymatic-act"/>
</dbReference>
<dbReference type="RefSeq" id="WP_115622026.1">
    <property type="nucleotide sequence ID" value="NZ_UFVR01000004.1"/>
</dbReference>
<name>A0A381FC35_9FLAO</name>
<protein>
    <submittedName>
        <fullName evidence="2">Streptogramin lyase</fullName>
    </submittedName>
</protein>
<dbReference type="EMBL" id="UFVR01000004">
    <property type="protein sequence ID" value="SUX44131.1"/>
    <property type="molecule type" value="Genomic_DNA"/>
</dbReference>
<accession>A0A381FC35</accession>
<keyword evidence="1" id="KW-0732">Signal</keyword>
<dbReference type="Proteomes" id="UP000254282">
    <property type="component" value="Unassembled WGS sequence"/>
</dbReference>
<dbReference type="GO" id="GO:0016829">
    <property type="term" value="F:lyase activity"/>
    <property type="evidence" value="ECO:0007669"/>
    <property type="project" value="UniProtKB-KW"/>
</dbReference>
<evidence type="ECO:0000256" key="1">
    <source>
        <dbReference type="SAM" id="SignalP"/>
    </source>
</evidence>
<dbReference type="NCBIfam" id="TIGR02276">
    <property type="entry name" value="beta_rpt_yvtn"/>
    <property type="match status" value="1"/>
</dbReference>
<keyword evidence="2" id="KW-0456">Lyase</keyword>
<dbReference type="AlphaFoldDB" id="A0A381FC35"/>
<organism evidence="2 3">
    <name type="scientific">Chryseobacterium indoltheticum</name>
    <dbReference type="NCBI Taxonomy" id="254"/>
    <lineage>
        <taxon>Bacteria</taxon>
        <taxon>Pseudomonadati</taxon>
        <taxon>Bacteroidota</taxon>
        <taxon>Flavobacteriia</taxon>
        <taxon>Flavobacteriales</taxon>
        <taxon>Weeksellaceae</taxon>
        <taxon>Chryseobacterium group</taxon>
        <taxon>Chryseobacterium</taxon>
    </lineage>
</organism>
<sequence>MKKLNLIFGLPIALLVTFTSCGNDNYYYPEAPKVYEEKVVVANRGAGSVSFIDAVTNQVSNVAISGSEPMYVVYVPAKDKIFVGDRAGKKIHIINPQTKAVESSINVGNGVFHMWADGLGKQLWVSNDIDNTISVIDLNTNTVVKTINIGMKPHDVFVTKDATKAYVSVFNADAAMPDKVYMYSTSDYSKTGEANVGKDPHLYHLSTSNKLFVACQSGEVYALNGTNLSLISNNAFTGAHGIFPSPDLNTVFVTNITGQQLYSINATTGMQNGMPLMALNATPHNIVVNEDGKKMFVTHSGGAATAVSTYTINGTTLTAGITITAGTNPFGLAYYKREVK</sequence>
<dbReference type="InterPro" id="IPR011048">
    <property type="entry name" value="Haem_d1_sf"/>
</dbReference>
<dbReference type="PANTHER" id="PTHR47197:SF3">
    <property type="entry name" value="DIHYDRO-HEME D1 DEHYDROGENASE"/>
    <property type="match status" value="1"/>
</dbReference>
<dbReference type="PROSITE" id="PS51257">
    <property type="entry name" value="PROKAR_LIPOPROTEIN"/>
    <property type="match status" value="1"/>
</dbReference>